<evidence type="ECO:0000259" key="2">
    <source>
        <dbReference type="PROSITE" id="PS50110"/>
    </source>
</evidence>
<reference evidence="4 5" key="1">
    <citation type="submission" date="2019-12" db="EMBL/GenBank/DDBJ databases">
        <title>Paenibacillus sp. nov., an endophytic bacterium isolated from the stem of Dendrobium.</title>
        <authorList>
            <person name="Zhao R."/>
        </authorList>
    </citation>
    <scope>NUCLEOTIDE SEQUENCE [LARGE SCALE GENOMIC DNA]</scope>
    <source>
        <strain evidence="4 5">HJL G12</strain>
    </source>
</reference>
<dbReference type="PROSITE" id="PS50930">
    <property type="entry name" value="HTH_LYTTR"/>
    <property type="match status" value="1"/>
</dbReference>
<organism evidence="4 5">
    <name type="scientific">Paenibacillus dendrobii</name>
    <dbReference type="NCBI Taxonomy" id="2691084"/>
    <lineage>
        <taxon>Bacteria</taxon>
        <taxon>Bacillati</taxon>
        <taxon>Bacillota</taxon>
        <taxon>Bacilli</taxon>
        <taxon>Bacillales</taxon>
        <taxon>Paenibacillaceae</taxon>
        <taxon>Paenibacillus</taxon>
    </lineage>
</organism>
<dbReference type="InterPro" id="IPR046947">
    <property type="entry name" value="LytR-like"/>
</dbReference>
<evidence type="ECO:0000259" key="3">
    <source>
        <dbReference type="PROSITE" id="PS50930"/>
    </source>
</evidence>
<evidence type="ECO:0000313" key="4">
    <source>
        <dbReference type="EMBL" id="MWV45534.1"/>
    </source>
</evidence>
<dbReference type="InterPro" id="IPR007492">
    <property type="entry name" value="LytTR_DNA-bd_dom"/>
</dbReference>
<dbReference type="RefSeq" id="WP_237391870.1">
    <property type="nucleotide sequence ID" value="NZ_WUBI01000002.1"/>
</dbReference>
<dbReference type="Gene3D" id="3.40.50.2300">
    <property type="match status" value="1"/>
</dbReference>
<dbReference type="Gene3D" id="2.40.50.1020">
    <property type="entry name" value="LytTr DNA-binding domain"/>
    <property type="match status" value="1"/>
</dbReference>
<dbReference type="PANTHER" id="PTHR37299:SF1">
    <property type="entry name" value="STAGE 0 SPORULATION PROTEIN A HOMOLOG"/>
    <property type="match status" value="1"/>
</dbReference>
<evidence type="ECO:0000313" key="5">
    <source>
        <dbReference type="Proteomes" id="UP000460318"/>
    </source>
</evidence>
<dbReference type="Pfam" id="PF04397">
    <property type="entry name" value="LytTR"/>
    <property type="match status" value="1"/>
</dbReference>
<dbReference type="GO" id="GO:0000156">
    <property type="term" value="F:phosphorelay response regulator activity"/>
    <property type="evidence" value="ECO:0007669"/>
    <property type="project" value="InterPro"/>
</dbReference>
<dbReference type="SMART" id="SM00448">
    <property type="entry name" value="REC"/>
    <property type="match status" value="1"/>
</dbReference>
<dbReference type="EMBL" id="WUBI01000002">
    <property type="protein sequence ID" value="MWV45534.1"/>
    <property type="molecule type" value="Genomic_DNA"/>
</dbReference>
<dbReference type="PANTHER" id="PTHR37299">
    <property type="entry name" value="TRANSCRIPTIONAL REGULATOR-RELATED"/>
    <property type="match status" value="1"/>
</dbReference>
<proteinExistence type="predicted"/>
<dbReference type="GO" id="GO:0003677">
    <property type="term" value="F:DNA binding"/>
    <property type="evidence" value="ECO:0007669"/>
    <property type="project" value="InterPro"/>
</dbReference>
<name>A0A7X3IKC7_9BACL</name>
<dbReference type="Proteomes" id="UP000460318">
    <property type="component" value="Unassembled WGS sequence"/>
</dbReference>
<feature type="domain" description="HTH LytTR-type" evidence="3">
    <location>
        <begin position="167"/>
        <end position="241"/>
    </location>
</feature>
<gene>
    <name evidence="4" type="ORF">GRF59_18070</name>
</gene>
<comment type="caution">
    <text evidence="4">The sequence shown here is derived from an EMBL/GenBank/DDBJ whole genome shotgun (WGS) entry which is preliminary data.</text>
</comment>
<dbReference type="AlphaFoldDB" id="A0A7X3IKC7"/>
<dbReference type="Pfam" id="PF00072">
    <property type="entry name" value="Response_reg"/>
    <property type="match status" value="1"/>
</dbReference>
<feature type="domain" description="Response regulatory" evidence="2">
    <location>
        <begin position="5"/>
        <end position="127"/>
    </location>
</feature>
<accession>A0A7X3IKC7</accession>
<dbReference type="SMART" id="SM00850">
    <property type="entry name" value="LytTR"/>
    <property type="match status" value="1"/>
</dbReference>
<feature type="modified residue" description="4-aspartylphosphate" evidence="1">
    <location>
        <position position="63"/>
    </location>
</feature>
<sequence length="249" mass="29102">MAMLYGGVCDDEKEVHEELSRFFANFEKRINRKIILTHFSSGEELLEHYHSKNEPNFHFLFLDIEMSGINGLETAKHIRSLPNKEVIILFLSSYPEYVMDSFDVLTFQYLLKPLTYDVFESKAMRLYDHLSSTNNHVMFLKDERGQNIVPLSEIIAILKLKHALAQNKLKVITSDQEFFMTGTISSYSLKLGSPFLLVYRSVIVNMDYIRRFTANSVIMSNHQEFPISRTQMKQIKDTYTHYMAGRFII</sequence>
<evidence type="ECO:0000256" key="1">
    <source>
        <dbReference type="PROSITE-ProRule" id="PRU00169"/>
    </source>
</evidence>
<dbReference type="SUPFAM" id="SSF52172">
    <property type="entry name" value="CheY-like"/>
    <property type="match status" value="1"/>
</dbReference>
<keyword evidence="5" id="KW-1185">Reference proteome</keyword>
<dbReference type="InterPro" id="IPR011006">
    <property type="entry name" value="CheY-like_superfamily"/>
</dbReference>
<dbReference type="PROSITE" id="PS50110">
    <property type="entry name" value="RESPONSE_REGULATORY"/>
    <property type="match status" value="1"/>
</dbReference>
<protein>
    <submittedName>
        <fullName evidence="4">Response regulator</fullName>
    </submittedName>
</protein>
<dbReference type="InterPro" id="IPR001789">
    <property type="entry name" value="Sig_transdc_resp-reg_receiver"/>
</dbReference>
<keyword evidence="1" id="KW-0597">Phosphoprotein</keyword>